<keyword evidence="2" id="KW-0805">Transcription regulation</keyword>
<feature type="domain" description="RNA polymerase sigma factor 70 region 4 type 2" evidence="6">
    <location>
        <begin position="119"/>
        <end position="171"/>
    </location>
</feature>
<dbReference type="RefSeq" id="WP_051388214.1">
    <property type="nucleotide sequence ID" value="NZ_BAAACY010000055.1"/>
</dbReference>
<dbReference type="CDD" id="cd06171">
    <property type="entry name" value="Sigma70_r4"/>
    <property type="match status" value="1"/>
</dbReference>
<dbReference type="GO" id="GO:0016987">
    <property type="term" value="F:sigma factor activity"/>
    <property type="evidence" value="ECO:0007669"/>
    <property type="project" value="UniProtKB-KW"/>
</dbReference>
<evidence type="ECO:0000256" key="3">
    <source>
        <dbReference type="ARBA" id="ARBA00023082"/>
    </source>
</evidence>
<comment type="similarity">
    <text evidence="1">Belongs to the sigma-70 factor family. ECF subfamily.</text>
</comment>
<dbReference type="InterPro" id="IPR013249">
    <property type="entry name" value="RNA_pol_sigma70_r4_t2"/>
</dbReference>
<proteinExistence type="inferred from homology"/>
<dbReference type="Gene3D" id="1.10.1740.10">
    <property type="match status" value="1"/>
</dbReference>
<dbReference type="Pfam" id="PF04542">
    <property type="entry name" value="Sigma70_r2"/>
    <property type="match status" value="1"/>
</dbReference>
<evidence type="ECO:0000313" key="7">
    <source>
        <dbReference type="EMBL" id="MBR7798302.1"/>
    </source>
</evidence>
<dbReference type="InterPro" id="IPR036388">
    <property type="entry name" value="WH-like_DNA-bd_sf"/>
</dbReference>
<evidence type="ECO:0000256" key="4">
    <source>
        <dbReference type="ARBA" id="ARBA00023163"/>
    </source>
</evidence>
<dbReference type="PANTHER" id="PTHR43133:SF60">
    <property type="entry name" value="RNA POLYMERASE SIGMA FACTOR SIGV"/>
    <property type="match status" value="1"/>
</dbReference>
<dbReference type="InterPro" id="IPR013325">
    <property type="entry name" value="RNA_pol_sigma_r2"/>
</dbReference>
<evidence type="ECO:0000259" key="5">
    <source>
        <dbReference type="Pfam" id="PF04542"/>
    </source>
</evidence>
<reference evidence="7" key="1">
    <citation type="submission" date="2021-04" db="EMBL/GenBank/DDBJ databases">
        <title>Isolation and polyphasic classification of algal microorganism.</title>
        <authorList>
            <person name="Wang S."/>
        </authorList>
    </citation>
    <scope>NUCLEOTIDE SEQUENCE</scope>
    <source>
        <strain evidence="7">720a</strain>
    </source>
</reference>
<dbReference type="EMBL" id="JAGSOT010000110">
    <property type="protein sequence ID" value="MBR7798302.1"/>
    <property type="molecule type" value="Genomic_DNA"/>
</dbReference>
<dbReference type="Proteomes" id="UP000675284">
    <property type="component" value="Unassembled WGS sequence"/>
</dbReference>
<evidence type="ECO:0000313" key="8">
    <source>
        <dbReference type="Proteomes" id="UP000675284"/>
    </source>
</evidence>
<evidence type="ECO:0000256" key="2">
    <source>
        <dbReference type="ARBA" id="ARBA00023015"/>
    </source>
</evidence>
<evidence type="ECO:0000256" key="1">
    <source>
        <dbReference type="ARBA" id="ARBA00010641"/>
    </source>
</evidence>
<dbReference type="Gene3D" id="1.10.10.10">
    <property type="entry name" value="Winged helix-like DNA-binding domain superfamily/Winged helix DNA-binding domain"/>
    <property type="match status" value="1"/>
</dbReference>
<feature type="domain" description="RNA polymerase sigma-70 region 2" evidence="5">
    <location>
        <begin position="24"/>
        <end position="85"/>
    </location>
</feature>
<dbReference type="AlphaFoldDB" id="A0A941IDD8"/>
<dbReference type="SUPFAM" id="SSF88946">
    <property type="entry name" value="Sigma2 domain of RNA polymerase sigma factors"/>
    <property type="match status" value="1"/>
</dbReference>
<keyword evidence="4" id="KW-0804">Transcription</keyword>
<gene>
    <name evidence="7" type="ORF">KCX74_20090</name>
</gene>
<organism evidence="7 8">
    <name type="scientific">Virgibacillus salarius</name>
    <dbReference type="NCBI Taxonomy" id="447199"/>
    <lineage>
        <taxon>Bacteria</taxon>
        <taxon>Bacillati</taxon>
        <taxon>Bacillota</taxon>
        <taxon>Bacilli</taxon>
        <taxon>Bacillales</taxon>
        <taxon>Bacillaceae</taxon>
        <taxon>Virgibacillus</taxon>
    </lineage>
</organism>
<dbReference type="GO" id="GO:0003677">
    <property type="term" value="F:DNA binding"/>
    <property type="evidence" value="ECO:0007669"/>
    <property type="project" value="InterPro"/>
</dbReference>
<comment type="caution">
    <text evidence="7">The sequence shown here is derived from an EMBL/GenBank/DDBJ whole genome shotgun (WGS) entry which is preliminary data.</text>
</comment>
<accession>A0A941IDD8</accession>
<protein>
    <submittedName>
        <fullName evidence="7">Sigma-70 family RNA polymerase sigma factor</fullName>
    </submittedName>
</protein>
<evidence type="ECO:0000259" key="6">
    <source>
        <dbReference type="Pfam" id="PF08281"/>
    </source>
</evidence>
<dbReference type="InterPro" id="IPR014284">
    <property type="entry name" value="RNA_pol_sigma-70_dom"/>
</dbReference>
<dbReference type="InterPro" id="IPR013324">
    <property type="entry name" value="RNA_pol_sigma_r3/r4-like"/>
</dbReference>
<dbReference type="Pfam" id="PF08281">
    <property type="entry name" value="Sigma70_r4_2"/>
    <property type="match status" value="1"/>
</dbReference>
<sequence length="183" mass="21954">MFNEKEILSESDTNEILLEELMGLYGDELKRIAYLYVNDISQSEDIVQEVFISCYKNFHRFNKKSSYKTWLYRITINKCKDYQRKWSFRNIIYKPVISTIKGLLTESIHEEVEKQEQSNELVRLIAQLPIKYKDVLILYYYKQMSLKEISTINGLKMNTVKSRLVRGRKLLKRELVERGIYDE</sequence>
<dbReference type="NCBIfam" id="TIGR02937">
    <property type="entry name" value="sigma70-ECF"/>
    <property type="match status" value="1"/>
</dbReference>
<dbReference type="PANTHER" id="PTHR43133">
    <property type="entry name" value="RNA POLYMERASE ECF-TYPE SIGMA FACTO"/>
    <property type="match status" value="1"/>
</dbReference>
<dbReference type="SUPFAM" id="SSF88659">
    <property type="entry name" value="Sigma3 and sigma4 domains of RNA polymerase sigma factors"/>
    <property type="match status" value="1"/>
</dbReference>
<name>A0A941IDD8_9BACI</name>
<keyword evidence="8" id="KW-1185">Reference proteome</keyword>
<dbReference type="GO" id="GO:0006352">
    <property type="term" value="P:DNA-templated transcription initiation"/>
    <property type="evidence" value="ECO:0007669"/>
    <property type="project" value="InterPro"/>
</dbReference>
<keyword evidence="3" id="KW-0731">Sigma factor</keyword>
<dbReference type="InterPro" id="IPR039425">
    <property type="entry name" value="RNA_pol_sigma-70-like"/>
</dbReference>
<dbReference type="InterPro" id="IPR007627">
    <property type="entry name" value="RNA_pol_sigma70_r2"/>
</dbReference>